<sequence length="196" mass="23153">MILNTHLIISNALIESVDSSKSFFLSDKNFIYGNIKPDISSKYVLHKHYLKESFDMIMGKIKSLCKLSLDFIEKYFSVSKFSQELGVICHFLCDFFCVPHSQRWEFSHSFKKHVIYERDLQSIAKDTNFSKIIERDSISHIGVEEFFNRLYKRYVEREDFENDLFFSTYMCNSVVNYILDCILENTIKSYSLQICG</sequence>
<gene>
    <name evidence="2" type="ORF">KQI20_00300</name>
</gene>
<evidence type="ECO:0000259" key="1">
    <source>
        <dbReference type="Pfam" id="PF00882"/>
    </source>
</evidence>
<dbReference type="RefSeq" id="WP_216568038.1">
    <property type="nucleotide sequence ID" value="NZ_JAHLOQ010000001.1"/>
</dbReference>
<dbReference type="InterPro" id="IPR029002">
    <property type="entry name" value="PLPC/GPLD1"/>
</dbReference>
<name>A0ABS6DT12_9FIRM</name>
<comment type="caution">
    <text evidence="2">The sequence shown here is derived from an EMBL/GenBank/DDBJ whole genome shotgun (WGS) entry which is preliminary data.</text>
</comment>
<dbReference type="EMBL" id="JAHLOQ010000001">
    <property type="protein sequence ID" value="MBU5334865.1"/>
    <property type="molecule type" value="Genomic_DNA"/>
</dbReference>
<reference evidence="2 3" key="1">
    <citation type="submission" date="2021-06" db="EMBL/GenBank/DDBJ databases">
        <authorList>
            <person name="Sun Q."/>
            <person name="Li D."/>
        </authorList>
    </citation>
    <scope>NUCLEOTIDE SEQUENCE [LARGE SCALE GENOMIC DNA]</scope>
    <source>
        <strain evidence="2 3">N19</strain>
    </source>
</reference>
<feature type="domain" description="Phospholipase C/D" evidence="1">
    <location>
        <begin position="5"/>
        <end position="159"/>
    </location>
</feature>
<evidence type="ECO:0000313" key="2">
    <source>
        <dbReference type="EMBL" id="MBU5334865.1"/>
    </source>
</evidence>
<organism evidence="2 3">
    <name type="scientific">Intestinibacter bartlettii</name>
    <dbReference type="NCBI Taxonomy" id="261299"/>
    <lineage>
        <taxon>Bacteria</taxon>
        <taxon>Bacillati</taxon>
        <taxon>Bacillota</taxon>
        <taxon>Clostridia</taxon>
        <taxon>Peptostreptococcales</taxon>
        <taxon>Peptostreptococcaceae</taxon>
        <taxon>Intestinibacter</taxon>
    </lineage>
</organism>
<dbReference type="Pfam" id="PF00882">
    <property type="entry name" value="Zn_dep_PLPC"/>
    <property type="match status" value="1"/>
</dbReference>
<protein>
    <submittedName>
        <fullName evidence="2">Zinc dependent phospholipase C family protein</fullName>
    </submittedName>
</protein>
<accession>A0ABS6DT12</accession>
<dbReference type="Proteomes" id="UP001196301">
    <property type="component" value="Unassembled WGS sequence"/>
</dbReference>
<evidence type="ECO:0000313" key="3">
    <source>
        <dbReference type="Proteomes" id="UP001196301"/>
    </source>
</evidence>
<proteinExistence type="predicted"/>
<keyword evidence="3" id="KW-1185">Reference proteome</keyword>